<keyword evidence="4" id="KW-0804">Transcription</keyword>
<dbReference type="Gene3D" id="1.10.1740.10">
    <property type="match status" value="1"/>
</dbReference>
<dbReference type="AlphaFoldDB" id="A0A927G7W4"/>
<accession>A0A927G7W4</accession>
<name>A0A927G7W4_9MICO</name>
<keyword evidence="3" id="KW-0731">Sigma factor</keyword>
<dbReference type="EMBL" id="JACYHB010000003">
    <property type="protein sequence ID" value="MBD8078348.1"/>
    <property type="molecule type" value="Genomic_DNA"/>
</dbReference>
<feature type="domain" description="RNA polymerase sigma-70 region 2" evidence="5">
    <location>
        <begin position="17"/>
        <end position="76"/>
    </location>
</feature>
<dbReference type="InterPro" id="IPR013249">
    <property type="entry name" value="RNA_pol_sigma70_r4_t2"/>
</dbReference>
<dbReference type="Pfam" id="PF04542">
    <property type="entry name" value="Sigma70_r2"/>
    <property type="match status" value="1"/>
</dbReference>
<dbReference type="InterPro" id="IPR013325">
    <property type="entry name" value="RNA_pol_sigma_r2"/>
</dbReference>
<dbReference type="NCBIfam" id="TIGR02937">
    <property type="entry name" value="sigma70-ECF"/>
    <property type="match status" value="1"/>
</dbReference>
<evidence type="ECO:0000313" key="8">
    <source>
        <dbReference type="EMBL" id="MBD8078348.1"/>
    </source>
</evidence>
<evidence type="ECO:0000256" key="4">
    <source>
        <dbReference type="ARBA" id="ARBA00023163"/>
    </source>
</evidence>
<dbReference type="Gene3D" id="1.10.10.10">
    <property type="entry name" value="Winged helix-like DNA-binding domain superfamily/Winged helix DNA-binding domain"/>
    <property type="match status" value="1"/>
</dbReference>
<evidence type="ECO:0000313" key="9">
    <source>
        <dbReference type="Proteomes" id="UP000610846"/>
    </source>
</evidence>
<evidence type="ECO:0000259" key="7">
    <source>
        <dbReference type="Pfam" id="PF20239"/>
    </source>
</evidence>
<dbReference type="InterPro" id="IPR014284">
    <property type="entry name" value="RNA_pol_sigma-70_dom"/>
</dbReference>
<dbReference type="Pfam" id="PF20239">
    <property type="entry name" value="DUF6596"/>
    <property type="match status" value="1"/>
</dbReference>
<feature type="domain" description="DUF6596" evidence="7">
    <location>
        <begin position="200"/>
        <end position="305"/>
    </location>
</feature>
<evidence type="ECO:0000256" key="1">
    <source>
        <dbReference type="ARBA" id="ARBA00010641"/>
    </source>
</evidence>
<sequence>MSPGSAVEDAFRTEWGRVLGAVARSTGDLDLAEESAQEAFASALRTWERDGVPERPGAWLTTTARRHAIDVLRRRRVEADRTSAAARLGERVDAGRAVGPAADPVPEEVTLALDDDAWELDDPDGDVLRLLFTCCHPALPAEARVALTLRSLTGMTTAQVARAFLVPEATMAQRLVRAKRRIRATGISFRVPPPELRAERVTGVLTVIYLLFTEGYDSWAEPAQETVGSAERRALADDAVRLARLAARLLDDEPEARGLLALLLLQHARRDERTAPDGSARTLAEQDPARWRHDEITDGLHELDVALAAGRPGPYQVQAAIAALHDGAGSDTSDDDRAARWVEILGLYDVLLTMTGSPVVALNRAVAVAEVQGPAAGLAAVDAVADASALAGYHLLPAVRAELHTRAGRPVEAATDLRAALELVDREGDRRLLRRRLAELSGVTTGHVVAPS</sequence>
<dbReference type="PANTHER" id="PTHR47756:SF2">
    <property type="entry name" value="BLL6612 PROTEIN"/>
    <property type="match status" value="1"/>
</dbReference>
<dbReference type="InterPro" id="IPR036388">
    <property type="entry name" value="WH-like_DNA-bd_sf"/>
</dbReference>
<dbReference type="SUPFAM" id="SSF88946">
    <property type="entry name" value="Sigma2 domain of RNA polymerase sigma factors"/>
    <property type="match status" value="1"/>
</dbReference>
<evidence type="ECO:0000259" key="5">
    <source>
        <dbReference type="Pfam" id="PF04542"/>
    </source>
</evidence>
<reference evidence="8" key="2">
    <citation type="submission" date="2020-09" db="EMBL/GenBank/DDBJ databases">
        <authorList>
            <person name="Yu Y."/>
        </authorList>
    </citation>
    <scope>NUCLEOTIDE SEQUENCE</scope>
    <source>
        <strain evidence="8">KCTC 49039</strain>
    </source>
</reference>
<dbReference type="PANTHER" id="PTHR47756">
    <property type="entry name" value="BLL6612 PROTEIN-RELATED"/>
    <property type="match status" value="1"/>
</dbReference>
<dbReference type="Pfam" id="PF08281">
    <property type="entry name" value="Sigma70_r4_2"/>
    <property type="match status" value="1"/>
</dbReference>
<dbReference type="GO" id="GO:0003677">
    <property type="term" value="F:DNA binding"/>
    <property type="evidence" value="ECO:0007669"/>
    <property type="project" value="InterPro"/>
</dbReference>
<evidence type="ECO:0000256" key="3">
    <source>
        <dbReference type="ARBA" id="ARBA00023082"/>
    </source>
</evidence>
<dbReference type="InterPro" id="IPR013324">
    <property type="entry name" value="RNA_pol_sigma_r3/r4-like"/>
</dbReference>
<dbReference type="GO" id="GO:0016987">
    <property type="term" value="F:sigma factor activity"/>
    <property type="evidence" value="ECO:0007669"/>
    <property type="project" value="UniProtKB-KW"/>
</dbReference>
<evidence type="ECO:0000256" key="2">
    <source>
        <dbReference type="ARBA" id="ARBA00023015"/>
    </source>
</evidence>
<comment type="caution">
    <text evidence="8">The sequence shown here is derived from an EMBL/GenBank/DDBJ whole genome shotgun (WGS) entry which is preliminary data.</text>
</comment>
<proteinExistence type="inferred from homology"/>
<keyword evidence="2" id="KW-0805">Transcription regulation</keyword>
<dbReference type="InterPro" id="IPR007627">
    <property type="entry name" value="RNA_pol_sigma70_r2"/>
</dbReference>
<organism evidence="8 9">
    <name type="scientific">Cellulosimicrobium arenosum</name>
    <dbReference type="NCBI Taxonomy" id="2708133"/>
    <lineage>
        <taxon>Bacteria</taxon>
        <taxon>Bacillati</taxon>
        <taxon>Actinomycetota</taxon>
        <taxon>Actinomycetes</taxon>
        <taxon>Micrococcales</taxon>
        <taxon>Promicromonosporaceae</taxon>
        <taxon>Cellulosimicrobium</taxon>
    </lineage>
</organism>
<dbReference type="RefSeq" id="WP_191827947.1">
    <property type="nucleotide sequence ID" value="NZ_JACYHB010000003.1"/>
</dbReference>
<feature type="domain" description="RNA polymerase sigma factor 70 region 4 type 2" evidence="6">
    <location>
        <begin position="131"/>
        <end position="182"/>
    </location>
</feature>
<dbReference type="GO" id="GO:0006352">
    <property type="term" value="P:DNA-templated transcription initiation"/>
    <property type="evidence" value="ECO:0007669"/>
    <property type="project" value="InterPro"/>
</dbReference>
<protein>
    <submittedName>
        <fullName evidence="8">Sigma-70 family RNA polymerase sigma factor</fullName>
    </submittedName>
</protein>
<dbReference type="InterPro" id="IPR046531">
    <property type="entry name" value="DUF6596"/>
</dbReference>
<dbReference type="SUPFAM" id="SSF88659">
    <property type="entry name" value="Sigma3 and sigma4 domains of RNA polymerase sigma factors"/>
    <property type="match status" value="1"/>
</dbReference>
<gene>
    <name evidence="8" type="ORF">IF651_04660</name>
</gene>
<comment type="similarity">
    <text evidence="1">Belongs to the sigma-70 factor family. ECF subfamily.</text>
</comment>
<reference evidence="8" key="1">
    <citation type="journal article" date="2018" name="Curr. Microbiol.">
        <title>Cellulosimicrobium arenosum sp. nov., Isolated from Marine Sediment Sand.</title>
        <authorList>
            <person name="Oh M."/>
            <person name="Kim J.H."/>
            <person name="Yoon J.H."/>
            <person name="Schumann P."/>
            <person name="Kim W."/>
        </authorList>
    </citation>
    <scope>NUCLEOTIDE SEQUENCE</scope>
    <source>
        <strain evidence="8">KCTC 49039</strain>
    </source>
</reference>
<dbReference type="Proteomes" id="UP000610846">
    <property type="component" value="Unassembled WGS sequence"/>
</dbReference>
<evidence type="ECO:0000259" key="6">
    <source>
        <dbReference type="Pfam" id="PF08281"/>
    </source>
</evidence>
<keyword evidence="9" id="KW-1185">Reference proteome</keyword>